<dbReference type="RefSeq" id="WP_342828091.1">
    <property type="nucleotide sequence ID" value="NZ_JBANDC010000002.1"/>
</dbReference>
<reference evidence="2 3" key="1">
    <citation type="submission" date="2024-02" db="EMBL/GenBank/DDBJ databases">
        <title>Draft genome sequence of Collimonas sp. strain H4R21, an effective mineral-weathering bacterial strain isolated from the beech rhizosphere.</title>
        <authorList>
            <person name="Morin E."/>
            <person name="Uroz S."/>
            <person name="Leveau J.H.J."/>
            <person name="Kumar R."/>
            <person name="Rey M.W."/>
            <person name="Pham J."/>
        </authorList>
    </citation>
    <scope>NUCLEOTIDE SEQUENCE [LARGE SCALE GENOMIC DNA]</scope>
    <source>
        <strain evidence="2 3">H4R21</strain>
    </source>
</reference>
<feature type="domain" description="IrrE N-terminal-like" evidence="1">
    <location>
        <begin position="110"/>
        <end position="222"/>
    </location>
</feature>
<dbReference type="EMBL" id="JBANDC010000002">
    <property type="protein sequence ID" value="MEM4986271.1"/>
    <property type="molecule type" value="Genomic_DNA"/>
</dbReference>
<evidence type="ECO:0000259" key="1">
    <source>
        <dbReference type="Pfam" id="PF06114"/>
    </source>
</evidence>
<proteinExistence type="predicted"/>
<dbReference type="Pfam" id="PF06114">
    <property type="entry name" value="Peptidase_M78"/>
    <property type="match status" value="1"/>
</dbReference>
<organism evidence="2 3">
    <name type="scientific">Collimonas rhizosphaerae</name>
    <dbReference type="NCBI Taxonomy" id="3126357"/>
    <lineage>
        <taxon>Bacteria</taxon>
        <taxon>Pseudomonadati</taxon>
        <taxon>Pseudomonadota</taxon>
        <taxon>Betaproteobacteria</taxon>
        <taxon>Burkholderiales</taxon>
        <taxon>Oxalobacteraceae</taxon>
        <taxon>Collimonas</taxon>
    </lineage>
</organism>
<protein>
    <submittedName>
        <fullName evidence="2">ImmA/IrrE family metallo-endopeptidase</fullName>
    </submittedName>
</protein>
<keyword evidence="3" id="KW-1185">Reference proteome</keyword>
<accession>A0ABU9PQJ0</accession>
<name>A0ABU9PQJ0_9BURK</name>
<dbReference type="Proteomes" id="UP001495910">
    <property type="component" value="Unassembled WGS sequence"/>
</dbReference>
<comment type="caution">
    <text evidence="2">The sequence shown here is derived from an EMBL/GenBank/DDBJ whole genome shotgun (WGS) entry which is preliminary data.</text>
</comment>
<sequence length="259" mass="29013">MKSKELAAGLPKRKTPGADQEVLYALFREIQSSQSLGGALFRRRSDATEAMSILWISRIRQLAQAFIATSEDVAVFAGLDQGFLSEFSKLSVKVDNLHILRDVLLKKGIVLIFERSLPGMKVDGAVFRLVTGNPVIALSLRHSRLDIFWFTLLHELAHVILHYETLNEPIIDDLEEIPVILIEKQADKLAGDSLIPRHIWRTCDAVTRPSDANVVAFAKKVGIHPAIVAGKVRRELNRHTLFTAIINEVNVRKVLLNEE</sequence>
<gene>
    <name evidence="2" type="ORF">V8G57_02610</name>
</gene>
<evidence type="ECO:0000313" key="2">
    <source>
        <dbReference type="EMBL" id="MEM4986271.1"/>
    </source>
</evidence>
<evidence type="ECO:0000313" key="3">
    <source>
        <dbReference type="Proteomes" id="UP001495910"/>
    </source>
</evidence>
<dbReference type="InterPro" id="IPR010359">
    <property type="entry name" value="IrrE_HExxH"/>
</dbReference>